<dbReference type="AlphaFoldDB" id="A0A1F8AA94"/>
<dbReference type="OrthoDB" id="1731983at2759"/>
<dbReference type="RefSeq" id="XP_022392026.1">
    <property type="nucleotide sequence ID" value="XM_022529321.1"/>
</dbReference>
<dbReference type="GeneID" id="34445581"/>
<evidence type="ECO:0000313" key="1">
    <source>
        <dbReference type="EMBL" id="OGM48309.1"/>
    </source>
</evidence>
<name>A0A1F8AA94_9EURO</name>
<comment type="caution">
    <text evidence="1">The sequence shown here is derived from an EMBL/GenBank/DDBJ whole genome shotgun (WGS) entry which is preliminary data.</text>
</comment>
<sequence length="265" mass="29949">MNPSSAIKRIIEQGLRDYTRKKAKHSMRTNSIQLKRLGIPLRLDIPDFRVTEILTPLDQEGQPSENNTGILDVFYSHLKYRYSTPSQDNGDELSILRQCISEVRTIALLFPDIRATHIRTCMAAWLGTLCSTDDIIEDMMPDEATAVLNHSIQVLREEFGLEKDIQEEEQMNAVIVNAAQIGGQNTCAGEDTTLQVATNNICALHNHLMGRVLERHANIQQRAIGMPEHALECGLADMQLMITETHLKWCTSAKRYTLTPELHMI</sequence>
<keyword evidence="2" id="KW-1185">Reference proteome</keyword>
<dbReference type="EMBL" id="LYCR01000017">
    <property type="protein sequence ID" value="OGM48309.1"/>
    <property type="molecule type" value="Genomic_DNA"/>
</dbReference>
<dbReference type="Proteomes" id="UP000179179">
    <property type="component" value="Unassembled WGS sequence"/>
</dbReference>
<organism evidence="1 2">
    <name type="scientific">Aspergillus bombycis</name>
    <dbReference type="NCBI Taxonomy" id="109264"/>
    <lineage>
        <taxon>Eukaryota</taxon>
        <taxon>Fungi</taxon>
        <taxon>Dikarya</taxon>
        <taxon>Ascomycota</taxon>
        <taxon>Pezizomycotina</taxon>
        <taxon>Eurotiomycetes</taxon>
        <taxon>Eurotiomycetidae</taxon>
        <taxon>Eurotiales</taxon>
        <taxon>Aspergillaceae</taxon>
        <taxon>Aspergillus</taxon>
    </lineage>
</organism>
<reference evidence="1 2" key="1">
    <citation type="journal article" date="2016" name="Genome Biol. Evol.">
        <title>Draft genome sequence of an aflatoxigenic Aspergillus species, A. bombycis.</title>
        <authorList>
            <person name="Moore G.G."/>
            <person name="Mack B.M."/>
            <person name="Beltz S.B."/>
            <person name="Gilbert M.K."/>
        </authorList>
    </citation>
    <scope>NUCLEOTIDE SEQUENCE [LARGE SCALE GENOMIC DNA]</scope>
    <source>
        <strain evidence="2">NRRL 26010</strain>
    </source>
</reference>
<dbReference type="InterPro" id="IPR008949">
    <property type="entry name" value="Isoprenoid_synthase_dom_sf"/>
</dbReference>
<protein>
    <submittedName>
        <fullName evidence="1">Uncharacterized protein</fullName>
    </submittedName>
</protein>
<evidence type="ECO:0000313" key="2">
    <source>
        <dbReference type="Proteomes" id="UP000179179"/>
    </source>
</evidence>
<dbReference type="Gene3D" id="1.10.600.10">
    <property type="entry name" value="Farnesyl Diphosphate Synthase"/>
    <property type="match status" value="1"/>
</dbReference>
<accession>A0A1F8AA94</accession>
<proteinExistence type="predicted"/>
<gene>
    <name evidence="1" type="ORF">ABOM_002191</name>
</gene>